<keyword evidence="12 17" id="KW-0238">DNA-binding</keyword>
<feature type="binding site" evidence="17">
    <location>
        <begin position="52"/>
        <end position="59"/>
    </location>
    <ligand>
        <name>ATP</name>
        <dbReference type="ChEBI" id="CHEBI:30616"/>
    </ligand>
</feature>
<reference evidence="20" key="1">
    <citation type="journal article" date="2019" name="Int. J. Syst. Evol. Microbiol.">
        <title>The Global Catalogue of Microorganisms (GCM) 10K type strain sequencing project: providing services to taxonomists for standard genome sequencing and annotation.</title>
        <authorList>
            <consortium name="The Broad Institute Genomics Platform"/>
            <consortium name="The Broad Institute Genome Sequencing Center for Infectious Disease"/>
            <person name="Wu L."/>
            <person name="Ma J."/>
        </authorList>
    </citation>
    <scope>NUCLEOTIDE SEQUENCE [LARGE SCALE GENOMIC DNA]</scope>
    <source>
        <strain evidence="20">JCM 17808</strain>
    </source>
</reference>
<accession>A0ABP8JDZ3</accession>
<gene>
    <name evidence="17 19" type="primary">uvrA</name>
    <name evidence="19" type="ORF">GCM10023167_15040</name>
</gene>
<dbReference type="InterPro" id="IPR003439">
    <property type="entry name" value="ABC_transporter-like_ATP-bd"/>
</dbReference>
<dbReference type="Proteomes" id="UP001500642">
    <property type="component" value="Unassembled WGS sequence"/>
</dbReference>
<dbReference type="InterPro" id="IPR041552">
    <property type="entry name" value="UvrA_DNA-bd"/>
</dbReference>
<comment type="function">
    <text evidence="17">The UvrABC repair system catalyzes the recognition and processing of DNA lesions. UvrA is an ATPase and a DNA-binding protein. A damage recognition complex composed of 2 UvrA and 2 UvrB subunits scans DNA for abnormalities. When the presence of a lesion has been verified by UvrB, the UvrA molecules dissociate.</text>
</comment>
<evidence type="ECO:0000256" key="5">
    <source>
        <dbReference type="ARBA" id="ARBA00022741"/>
    </source>
</evidence>
<dbReference type="Gene3D" id="1.10.8.280">
    <property type="entry name" value="ABC transporter ATPase domain-like"/>
    <property type="match status" value="1"/>
</dbReference>
<evidence type="ECO:0000256" key="2">
    <source>
        <dbReference type="ARBA" id="ARBA00022490"/>
    </source>
</evidence>
<dbReference type="Gene3D" id="3.40.50.300">
    <property type="entry name" value="P-loop containing nucleotide triphosphate hydrolases"/>
    <property type="match status" value="2"/>
</dbReference>
<name>A0ABP8JDZ3_9MICO</name>
<dbReference type="NCBIfam" id="TIGR00630">
    <property type="entry name" value="uvra"/>
    <property type="match status" value="1"/>
</dbReference>
<protein>
    <recommendedName>
        <fullName evidence="15 17">UvrABC system protein A</fullName>
        <shortName evidence="17">UvrA protein</shortName>
    </recommendedName>
    <alternativeName>
        <fullName evidence="16 17">Excinuclease ABC subunit A</fullName>
    </alternativeName>
</protein>
<feature type="binding site" evidence="17">
    <location>
        <begin position="662"/>
        <end position="669"/>
    </location>
    <ligand>
        <name>ATP</name>
        <dbReference type="ChEBI" id="CHEBI:30616"/>
    </ligand>
</feature>
<evidence type="ECO:0000256" key="9">
    <source>
        <dbReference type="ARBA" id="ARBA00022833"/>
    </source>
</evidence>
<keyword evidence="8 17" id="KW-0863">Zinc-finger</keyword>
<evidence type="ECO:0000256" key="14">
    <source>
        <dbReference type="ARBA" id="ARBA00038000"/>
    </source>
</evidence>
<keyword evidence="10 17" id="KW-0067">ATP-binding</keyword>
<keyword evidence="9 17" id="KW-0862">Zinc</keyword>
<dbReference type="InterPro" id="IPR004602">
    <property type="entry name" value="UvrA"/>
</dbReference>
<keyword evidence="6 17" id="KW-0227">DNA damage</keyword>
<dbReference type="EMBL" id="BAABGL010000006">
    <property type="protein sequence ID" value="GAA4389346.1"/>
    <property type="molecule type" value="Genomic_DNA"/>
</dbReference>
<keyword evidence="17" id="KW-0742">SOS response</keyword>
<evidence type="ECO:0000256" key="17">
    <source>
        <dbReference type="HAMAP-Rule" id="MF_00205"/>
    </source>
</evidence>
<dbReference type="InterPro" id="IPR013815">
    <property type="entry name" value="ATP_grasp_subdomain_1"/>
</dbReference>
<evidence type="ECO:0000256" key="12">
    <source>
        <dbReference type="ARBA" id="ARBA00023125"/>
    </source>
</evidence>
<dbReference type="Pfam" id="PF17755">
    <property type="entry name" value="UvrA_DNA-bind"/>
    <property type="match status" value="1"/>
</dbReference>
<comment type="subunit">
    <text evidence="17">Forms a heterotetramer with UvrB during the search for lesions.</text>
</comment>
<evidence type="ECO:0000256" key="3">
    <source>
        <dbReference type="ARBA" id="ARBA00022723"/>
    </source>
</evidence>
<keyword evidence="3 17" id="KW-0479">Metal-binding</keyword>
<evidence type="ECO:0000256" key="8">
    <source>
        <dbReference type="ARBA" id="ARBA00022771"/>
    </source>
</evidence>
<sequence>MTDVMAEQTSGRARSARGVSHLDTLRVEGARAHNLKNVDIAIPRDSLVVFTGLSGSGKSSLAFDTIFAEGQRRYVESLSSYARMFLGQMDKPDVDLIEGLSPAVSIDQKSTSRNPRSTVGTITEVYDFLRLLWARIGVPHCPTCGERITRQTPQQIVDQLLELPERTRFIVRAPLVRGRKGEFVDLFAELQAKGFARAVVDGEQVQLSEPPVLAKQIKHHIAAVVDRLVIKEGMRQRLTDSVETALALADGRIDIELVDDGTVRTYSEHMSCPNEHPLTIDEIEPRTFSFNSPFGACPTCDGIGVKLQVDEVLVVPDEDLSLAEGAIAPWSVGKSTAKYFNRLLAGLGADLGFDMDTPWAELTKKQRTAILEGKDHKVHVKYRNRFGRERTYSTGFEGVYQYILRKHGETESDHARDRYESYMREVPCSACQGTRLKPEALSVRVAGRSIAEVSAMALDQAGEFLGGLELSGRDAAVAAQVMKEIRARIGFLLDVGLEYLSLDRTAGTLSGGEAQRIRLATQIGSGLVGVLYVLDEPSIGLHQRDNRRLIETLVKLRDLGNTLIVVEHDEETIESSDWIVDIGPGAGEHGGEVVYSGPVAGLTDAARSITGDYLAGRRRIELPGSRRPVDAKRVVTVERARENNLRDVTVSFPLGVLTAVTGVSGSGKSTLVNDILYTELANKLNNAKRVPGRHKRVRGLEHLDKVIHVDQGPIGRTPRSNPATYTGVFDHVRRLFSETEVAKVRGYQPGRFSFNVKGGRCEACHGDGTIKIEMNFLPDVYVPCEVCEGARYNRETLEARFKGKNIAEVLDMPIEEAAEFFAAVPAIARHLTTLVEVGLGYVRLGQPATTLSGGEAQRVKLAAELQKRTRGRTVYVLDEPTTGLHFEDIRKLLGVLQGLVDKGNSVIVIEHNLDVIASADHVIDMGPEGGRGGGTVIAEGTPEEVAQIAGSYTGEYLAGLLGRRAGGSGSD</sequence>
<keyword evidence="7 17" id="KW-0228">DNA excision</keyword>
<feature type="domain" description="ABC transporter" evidence="18">
    <location>
        <begin position="629"/>
        <end position="958"/>
    </location>
</feature>
<dbReference type="SUPFAM" id="SSF52540">
    <property type="entry name" value="P-loop containing nucleoside triphosphate hydrolases"/>
    <property type="match status" value="2"/>
</dbReference>
<dbReference type="CDD" id="cd03271">
    <property type="entry name" value="ABC_UvrA_II"/>
    <property type="match status" value="1"/>
</dbReference>
<dbReference type="InterPro" id="IPR017871">
    <property type="entry name" value="ABC_transporter-like_CS"/>
</dbReference>
<organism evidence="19 20">
    <name type="scientific">Brevibacterium pityocampae</name>
    <dbReference type="NCBI Taxonomy" id="506594"/>
    <lineage>
        <taxon>Bacteria</taxon>
        <taxon>Bacillati</taxon>
        <taxon>Actinomycetota</taxon>
        <taxon>Actinomycetes</taxon>
        <taxon>Micrococcales</taxon>
        <taxon>Brevibacteriaceae</taxon>
        <taxon>Brevibacterium</taxon>
    </lineage>
</organism>
<dbReference type="Pfam" id="PF17760">
    <property type="entry name" value="UvrA_inter"/>
    <property type="match status" value="1"/>
</dbReference>
<evidence type="ECO:0000256" key="7">
    <source>
        <dbReference type="ARBA" id="ARBA00022769"/>
    </source>
</evidence>
<evidence type="ECO:0000313" key="19">
    <source>
        <dbReference type="EMBL" id="GAA4389346.1"/>
    </source>
</evidence>
<dbReference type="InterPro" id="IPR041102">
    <property type="entry name" value="UvrA_inter"/>
</dbReference>
<comment type="caution">
    <text evidence="17">Lacks conserved residue(s) required for the propagation of feature annotation.</text>
</comment>
<evidence type="ECO:0000256" key="1">
    <source>
        <dbReference type="ARBA" id="ARBA00004496"/>
    </source>
</evidence>
<feature type="domain" description="ABC transporter" evidence="18">
    <location>
        <begin position="283"/>
        <end position="609"/>
    </location>
</feature>
<dbReference type="Gene3D" id="1.20.1580.10">
    <property type="entry name" value="ABC transporter ATPase like domain"/>
    <property type="match status" value="2"/>
</dbReference>
<evidence type="ECO:0000313" key="20">
    <source>
        <dbReference type="Proteomes" id="UP001500642"/>
    </source>
</evidence>
<comment type="caution">
    <text evidence="19">The sequence shown here is derived from an EMBL/GenBank/DDBJ whole genome shotgun (WGS) entry which is preliminary data.</text>
</comment>
<dbReference type="PROSITE" id="PS00211">
    <property type="entry name" value="ABC_TRANSPORTER_1"/>
    <property type="match status" value="2"/>
</dbReference>
<evidence type="ECO:0000256" key="13">
    <source>
        <dbReference type="ARBA" id="ARBA00023204"/>
    </source>
</evidence>
<keyword evidence="2 17" id="KW-0963">Cytoplasm</keyword>
<evidence type="ECO:0000259" key="18">
    <source>
        <dbReference type="PROSITE" id="PS50893"/>
    </source>
</evidence>
<dbReference type="PANTHER" id="PTHR43152">
    <property type="entry name" value="UVRABC SYSTEM PROTEIN A"/>
    <property type="match status" value="1"/>
</dbReference>
<keyword evidence="13 17" id="KW-0234">DNA repair</keyword>
<keyword evidence="4 17" id="KW-0677">Repeat</keyword>
<proteinExistence type="inferred from homology"/>
<dbReference type="PROSITE" id="PS50893">
    <property type="entry name" value="ABC_TRANSPORTER_2"/>
    <property type="match status" value="2"/>
</dbReference>
<evidence type="ECO:0000256" key="6">
    <source>
        <dbReference type="ARBA" id="ARBA00022763"/>
    </source>
</evidence>
<dbReference type="InterPro" id="IPR027417">
    <property type="entry name" value="P-loop_NTPase"/>
</dbReference>
<evidence type="ECO:0000256" key="10">
    <source>
        <dbReference type="ARBA" id="ARBA00022840"/>
    </source>
</evidence>
<dbReference type="Pfam" id="PF00005">
    <property type="entry name" value="ABC_tran"/>
    <property type="match status" value="1"/>
</dbReference>
<comment type="subcellular location">
    <subcellularLocation>
        <location evidence="1 17">Cytoplasm</location>
    </subcellularLocation>
</comment>
<comment type="similarity">
    <text evidence="14 17">Belongs to the ABC transporter superfamily. UvrA family.</text>
</comment>
<feature type="zinc finger region" description="C4-type" evidence="17">
    <location>
        <begin position="761"/>
        <end position="787"/>
    </location>
</feature>
<evidence type="ECO:0000256" key="16">
    <source>
        <dbReference type="ARBA" id="ARBA00042156"/>
    </source>
</evidence>
<keyword evidence="20" id="KW-1185">Reference proteome</keyword>
<dbReference type="Gene3D" id="3.30.1490.20">
    <property type="entry name" value="ATP-grasp fold, A domain"/>
    <property type="match status" value="1"/>
</dbReference>
<evidence type="ECO:0000256" key="11">
    <source>
        <dbReference type="ARBA" id="ARBA00022881"/>
    </source>
</evidence>
<dbReference type="HAMAP" id="MF_00205">
    <property type="entry name" value="UvrA"/>
    <property type="match status" value="1"/>
</dbReference>
<dbReference type="NCBIfam" id="NF001503">
    <property type="entry name" value="PRK00349.1"/>
    <property type="match status" value="1"/>
</dbReference>
<evidence type="ECO:0000256" key="15">
    <source>
        <dbReference type="ARBA" id="ARBA00039316"/>
    </source>
</evidence>
<dbReference type="PANTHER" id="PTHR43152:SF3">
    <property type="entry name" value="UVRABC SYSTEM PROTEIN A"/>
    <property type="match status" value="1"/>
</dbReference>
<evidence type="ECO:0000256" key="4">
    <source>
        <dbReference type="ARBA" id="ARBA00022737"/>
    </source>
</evidence>
<keyword evidence="11 17" id="KW-0267">Excision nuclease</keyword>
<keyword evidence="5 17" id="KW-0547">Nucleotide-binding</keyword>